<protein>
    <submittedName>
        <fullName evidence="9">ZIP family zinc transporter</fullName>
    </submittedName>
</protein>
<dbReference type="RefSeq" id="WP_211329746.1">
    <property type="nucleotide sequence ID" value="NZ_RBXP01000013.1"/>
</dbReference>
<evidence type="ECO:0000256" key="2">
    <source>
        <dbReference type="ARBA" id="ARBA00006939"/>
    </source>
</evidence>
<evidence type="ECO:0000313" key="10">
    <source>
        <dbReference type="Proteomes" id="UP000270626"/>
    </source>
</evidence>
<accession>A0A495WEE8</accession>
<dbReference type="EMBL" id="RBXP01000013">
    <property type="protein sequence ID" value="RKT59610.1"/>
    <property type="molecule type" value="Genomic_DNA"/>
</dbReference>
<feature type="transmembrane region" description="Helical" evidence="8">
    <location>
        <begin position="52"/>
        <end position="70"/>
    </location>
</feature>
<comment type="similarity">
    <text evidence="2">Belongs to the ZIP transporter (TC 2.A.5) family.</text>
</comment>
<comment type="subcellular location">
    <subcellularLocation>
        <location evidence="1">Cell membrane</location>
        <topology evidence="1">Multi-pass membrane protein</topology>
    </subcellularLocation>
</comment>
<feature type="transmembrane region" description="Helical" evidence="8">
    <location>
        <begin position="21"/>
        <end position="40"/>
    </location>
</feature>
<evidence type="ECO:0000313" key="9">
    <source>
        <dbReference type="EMBL" id="RKT59610.1"/>
    </source>
</evidence>
<dbReference type="GO" id="GO:0005886">
    <property type="term" value="C:plasma membrane"/>
    <property type="evidence" value="ECO:0007669"/>
    <property type="project" value="UniProtKB-SubCell"/>
</dbReference>
<feature type="transmembrane region" description="Helical" evidence="8">
    <location>
        <begin position="108"/>
        <end position="129"/>
    </location>
</feature>
<comment type="caution">
    <text evidence="9">The sequence shown here is derived from an EMBL/GenBank/DDBJ whole genome shotgun (WGS) entry which is preliminary data.</text>
</comment>
<keyword evidence="7 8" id="KW-0472">Membrane</keyword>
<evidence type="ECO:0000256" key="4">
    <source>
        <dbReference type="ARBA" id="ARBA00022692"/>
    </source>
</evidence>
<organism evidence="9 10">
    <name type="scientific">Azonexus fungiphilus</name>
    <dbReference type="NCBI Taxonomy" id="146940"/>
    <lineage>
        <taxon>Bacteria</taxon>
        <taxon>Pseudomonadati</taxon>
        <taxon>Pseudomonadota</taxon>
        <taxon>Betaproteobacteria</taxon>
        <taxon>Rhodocyclales</taxon>
        <taxon>Azonexaceae</taxon>
        <taxon>Azonexus</taxon>
    </lineage>
</organism>
<sequence length="292" mass="29338">MTQIVARHYARPAARKHLWTGIAMAVVALVFGIEQAMHWFADHPMALTGLQASLLAGLATGLGAIPVLFLRRPQERLMAPMLGLAGGMMLAASLFSLLVPAVQTVAASGAPLGLGVATALALLAGAAMMHWMDQRTAHHHVETIEAGGQTLPQLGLVVAAIALHNVPEGLAVGVSAAAGVDHGMTVGIAIQNIPEGWIVASAMLALGAGPLRAALMALATGLVEPVGGLFGVIASSVAGAALPLALAAAAGAMLWVVSHELIPASHRPGREAAGTAGLLAGFAVMTTLAVGL</sequence>
<name>A0A495WEE8_9RHOO</name>
<keyword evidence="6 8" id="KW-1133">Transmembrane helix</keyword>
<feature type="transmembrane region" description="Helical" evidence="8">
    <location>
        <begin position="229"/>
        <end position="257"/>
    </location>
</feature>
<dbReference type="InterPro" id="IPR003689">
    <property type="entry name" value="ZIP"/>
</dbReference>
<evidence type="ECO:0000256" key="5">
    <source>
        <dbReference type="ARBA" id="ARBA00022833"/>
    </source>
</evidence>
<keyword evidence="10" id="KW-1185">Reference proteome</keyword>
<gene>
    <name evidence="9" type="ORF">DFR40_1498</name>
</gene>
<dbReference type="GO" id="GO:0005385">
    <property type="term" value="F:zinc ion transmembrane transporter activity"/>
    <property type="evidence" value="ECO:0007669"/>
    <property type="project" value="TreeGrafter"/>
</dbReference>
<proteinExistence type="inferred from homology"/>
<evidence type="ECO:0000256" key="6">
    <source>
        <dbReference type="ARBA" id="ARBA00022989"/>
    </source>
</evidence>
<dbReference type="PANTHER" id="PTHR11040">
    <property type="entry name" value="ZINC/IRON TRANSPORTER"/>
    <property type="match status" value="1"/>
</dbReference>
<reference evidence="9 10" key="1">
    <citation type="submission" date="2018-10" db="EMBL/GenBank/DDBJ databases">
        <title>Genomic Encyclopedia of Type Strains, Phase IV (KMG-IV): sequencing the most valuable type-strain genomes for metagenomic binning, comparative biology and taxonomic classification.</title>
        <authorList>
            <person name="Goeker M."/>
        </authorList>
    </citation>
    <scope>NUCLEOTIDE SEQUENCE [LARGE SCALE GENOMIC DNA]</scope>
    <source>
        <strain evidence="9 10">DSM 23841</strain>
    </source>
</reference>
<feature type="transmembrane region" description="Helical" evidence="8">
    <location>
        <begin position="197"/>
        <end position="223"/>
    </location>
</feature>
<feature type="transmembrane region" description="Helical" evidence="8">
    <location>
        <begin position="82"/>
        <end position="102"/>
    </location>
</feature>
<keyword evidence="4 8" id="KW-0812">Transmembrane</keyword>
<evidence type="ECO:0000256" key="3">
    <source>
        <dbReference type="ARBA" id="ARBA00022475"/>
    </source>
</evidence>
<dbReference type="AlphaFoldDB" id="A0A495WEE8"/>
<keyword evidence="5" id="KW-0862">Zinc</keyword>
<evidence type="ECO:0000256" key="7">
    <source>
        <dbReference type="ARBA" id="ARBA00023136"/>
    </source>
</evidence>
<dbReference type="Proteomes" id="UP000270626">
    <property type="component" value="Unassembled WGS sequence"/>
</dbReference>
<feature type="transmembrane region" description="Helical" evidence="8">
    <location>
        <begin position="269"/>
        <end position="290"/>
    </location>
</feature>
<dbReference type="PANTHER" id="PTHR11040:SF211">
    <property type="entry name" value="ZINC TRANSPORTER ZIP11"/>
    <property type="match status" value="1"/>
</dbReference>
<evidence type="ECO:0000256" key="8">
    <source>
        <dbReference type="SAM" id="Phobius"/>
    </source>
</evidence>
<evidence type="ECO:0000256" key="1">
    <source>
        <dbReference type="ARBA" id="ARBA00004651"/>
    </source>
</evidence>
<keyword evidence="3" id="KW-1003">Cell membrane</keyword>
<dbReference type="Pfam" id="PF02535">
    <property type="entry name" value="Zip"/>
    <property type="match status" value="1"/>
</dbReference>